<keyword evidence="2" id="KW-1185">Reference proteome</keyword>
<name>A0A1H9C753_9GAMM</name>
<dbReference type="Pfam" id="PF11220">
    <property type="entry name" value="DUF3015"/>
    <property type="match status" value="1"/>
</dbReference>
<dbReference type="AlphaFoldDB" id="A0A1H9C753"/>
<evidence type="ECO:0000313" key="2">
    <source>
        <dbReference type="Proteomes" id="UP000199496"/>
    </source>
</evidence>
<reference evidence="1 2" key="1">
    <citation type="submission" date="2016-10" db="EMBL/GenBank/DDBJ databases">
        <authorList>
            <person name="de Groot N.N."/>
        </authorList>
    </citation>
    <scope>NUCLEOTIDE SEQUENCE [LARGE SCALE GENOMIC DNA]</scope>
    <source>
        <strain evidence="1 2">B7-7</strain>
    </source>
</reference>
<dbReference type="InterPro" id="IPR021383">
    <property type="entry name" value="DUF3015"/>
</dbReference>
<evidence type="ECO:0000313" key="1">
    <source>
        <dbReference type="EMBL" id="SEP97026.1"/>
    </source>
</evidence>
<sequence length="81" mass="8911">MFINETYDQLIMETAMGEGEYLTTALELMSCDIKTSQVVISQLRSDLQQASSSTGFTNQDHADKAYQFYSSLNQAAVVCAG</sequence>
<organism evidence="1 2">
    <name type="scientific">Ectothiorhodospira magna</name>
    <dbReference type="NCBI Taxonomy" id="867345"/>
    <lineage>
        <taxon>Bacteria</taxon>
        <taxon>Pseudomonadati</taxon>
        <taxon>Pseudomonadota</taxon>
        <taxon>Gammaproteobacteria</taxon>
        <taxon>Chromatiales</taxon>
        <taxon>Ectothiorhodospiraceae</taxon>
        <taxon>Ectothiorhodospira</taxon>
    </lineage>
</organism>
<accession>A0A1H9C753</accession>
<protein>
    <submittedName>
        <fullName evidence="1">Uncharacterized protein</fullName>
    </submittedName>
</protein>
<dbReference type="Proteomes" id="UP000199496">
    <property type="component" value="Unassembled WGS sequence"/>
</dbReference>
<dbReference type="EMBL" id="FOFO01000012">
    <property type="protein sequence ID" value="SEP97026.1"/>
    <property type="molecule type" value="Genomic_DNA"/>
</dbReference>
<proteinExistence type="predicted"/>
<gene>
    <name evidence="1" type="ORF">SAMN05421693_11279</name>
</gene>